<evidence type="ECO:0000313" key="6">
    <source>
        <dbReference type="Proteomes" id="UP000092582"/>
    </source>
</evidence>
<dbReference type="Proteomes" id="UP000092582">
    <property type="component" value="Chromosome 1"/>
</dbReference>
<name>A0A1B1BIM6_9MICO</name>
<dbReference type="AlphaFoldDB" id="A0A1B1BIM6"/>
<dbReference type="GO" id="GO:0005976">
    <property type="term" value="P:polysaccharide metabolic process"/>
    <property type="evidence" value="ECO:0007669"/>
    <property type="project" value="TreeGrafter"/>
</dbReference>
<feature type="domain" description="Acetyl xylan esterase" evidence="4">
    <location>
        <begin position="1"/>
        <end position="323"/>
    </location>
</feature>
<dbReference type="GO" id="GO:0052689">
    <property type="term" value="F:carboxylic ester hydrolase activity"/>
    <property type="evidence" value="ECO:0007669"/>
    <property type="project" value="TreeGrafter"/>
</dbReference>
<feature type="active site" description="Charge relay system" evidence="1">
    <location>
        <position position="277"/>
    </location>
</feature>
<feature type="active site" description="Nucleophile" evidence="1">
    <location>
        <position position="191"/>
    </location>
</feature>
<dbReference type="InterPro" id="IPR029058">
    <property type="entry name" value="AB_hydrolase_fold"/>
</dbReference>
<organism evidence="5 6">
    <name type="scientific">Cryobacterium arcticum</name>
    <dbReference type="NCBI Taxonomy" id="670052"/>
    <lineage>
        <taxon>Bacteria</taxon>
        <taxon>Bacillati</taxon>
        <taxon>Actinomycetota</taxon>
        <taxon>Actinomycetes</taxon>
        <taxon>Micrococcales</taxon>
        <taxon>Microbacteriaceae</taxon>
        <taxon>Cryobacterium</taxon>
    </lineage>
</organism>
<dbReference type="SUPFAM" id="SSF53474">
    <property type="entry name" value="alpha/beta-Hydrolases"/>
    <property type="match status" value="1"/>
</dbReference>
<proteinExistence type="predicted"/>
<dbReference type="EMBL" id="CP016282">
    <property type="protein sequence ID" value="ANP72455.1"/>
    <property type="molecule type" value="Genomic_DNA"/>
</dbReference>
<evidence type="ECO:0000256" key="2">
    <source>
        <dbReference type="PIRSR" id="PIRSR639069-2"/>
    </source>
</evidence>
<dbReference type="Gene3D" id="3.40.50.1820">
    <property type="entry name" value="alpha/beta hydrolase"/>
    <property type="match status" value="1"/>
</dbReference>
<sequence>MPRLDLPLSDLETYRPEVAEPADFDAFWQRTLAEARRFDAAPTLTRVDSPLSEVEVYDVTFAGFAGDPIKAWFLVPAERPGSEQTRLPTVVEYNGYGGGRGFPHERLAWVASGYAYLFMDTRGQGSSWGSGGHTPDPHGSGPASPGFMTRGIQSPDDYYYRRVFTDAVRAIDAVRTLDRVDPERVAVCGGSQGGGIALAAAGLAQGLIGAMPEVPFLCHFERAVGMTDNDPYHEVVRYLSVHRDRVEQTFATLAYFDGVNFAKRATAPAIFSVALLDPICPPSTVFAARNHYAAEAEIEVYPFNEHEGGQGYHFERQAAWLSRRLAG</sequence>
<evidence type="ECO:0000256" key="3">
    <source>
        <dbReference type="SAM" id="MobiDB-lite"/>
    </source>
</evidence>
<feature type="region of interest" description="Disordered" evidence="3">
    <location>
        <begin position="126"/>
        <end position="147"/>
    </location>
</feature>
<dbReference type="InterPro" id="IPR039069">
    <property type="entry name" value="CE7"/>
</dbReference>
<evidence type="ECO:0000259" key="4">
    <source>
        <dbReference type="Pfam" id="PF05448"/>
    </source>
</evidence>
<dbReference type="OrthoDB" id="9770528at2"/>
<evidence type="ECO:0000256" key="1">
    <source>
        <dbReference type="PIRSR" id="PIRSR639069-1"/>
    </source>
</evidence>
<dbReference type="KEGG" id="cart:PA27867_1498"/>
<gene>
    <name evidence="5" type="ORF">PA27867_1498</name>
</gene>
<protein>
    <submittedName>
        <fullName evidence="5">Cephalosporin-C deacetylase</fullName>
    </submittedName>
</protein>
<keyword evidence="6" id="KW-1185">Reference proteome</keyword>
<evidence type="ECO:0000313" key="5">
    <source>
        <dbReference type="EMBL" id="ANP72455.1"/>
    </source>
</evidence>
<dbReference type="STRING" id="670052.PA27867_1498"/>
<feature type="active site" description="Charge relay system" evidence="1">
    <location>
        <position position="306"/>
    </location>
</feature>
<dbReference type="Pfam" id="PF05448">
    <property type="entry name" value="AXE1"/>
    <property type="match status" value="1"/>
</dbReference>
<dbReference type="PANTHER" id="PTHR40111">
    <property type="entry name" value="CEPHALOSPORIN-C DEACETYLASE"/>
    <property type="match status" value="1"/>
</dbReference>
<dbReference type="PATRIC" id="fig|670052.7.peg.1554"/>
<feature type="binding site" evidence="2">
    <location>
        <position position="96"/>
    </location>
    <ligand>
        <name>substrate</name>
    </ligand>
</feature>
<dbReference type="RefSeq" id="WP_066594947.1">
    <property type="nucleotide sequence ID" value="NZ_CP016282.1"/>
</dbReference>
<dbReference type="InterPro" id="IPR008391">
    <property type="entry name" value="AXE1_dom"/>
</dbReference>
<accession>A0A1B1BIM6</accession>
<dbReference type="PANTHER" id="PTHR40111:SF1">
    <property type="entry name" value="CEPHALOSPORIN-C DEACETYLASE"/>
    <property type="match status" value="1"/>
</dbReference>
<reference evidence="5 6" key="1">
    <citation type="submission" date="2016-06" db="EMBL/GenBank/DDBJ databases">
        <title>Genome sequencing of Cryobacterium arcticum PAMC 27867.</title>
        <authorList>
            <person name="Lee J."/>
            <person name="Kim O.-S."/>
        </authorList>
    </citation>
    <scope>NUCLEOTIDE SEQUENCE [LARGE SCALE GENOMIC DNA]</scope>
    <source>
        <strain evidence="5 6">PAMC 27867</strain>
    </source>
</reference>